<dbReference type="Proteomes" id="UP001324115">
    <property type="component" value="Unassembled WGS sequence"/>
</dbReference>
<reference evidence="1 2" key="1">
    <citation type="journal article" date="2023" name="G3 (Bethesda)">
        <title>A haplotype-resolved chromosome-scale genome for Quercus rubra L. provides insights into the genetics of adaptive traits for red oak species.</title>
        <authorList>
            <person name="Kapoor B."/>
            <person name="Jenkins J."/>
            <person name="Schmutz J."/>
            <person name="Zhebentyayeva T."/>
            <person name="Kuelheim C."/>
            <person name="Coggeshall M."/>
            <person name="Heim C."/>
            <person name="Lasky J.R."/>
            <person name="Leites L."/>
            <person name="Islam-Faridi N."/>
            <person name="Romero-Severson J."/>
            <person name="DeLeo V.L."/>
            <person name="Lucas S.M."/>
            <person name="Lazic D."/>
            <person name="Gailing O."/>
            <person name="Carlson J."/>
            <person name="Staton M."/>
        </authorList>
    </citation>
    <scope>NUCLEOTIDE SEQUENCE [LARGE SCALE GENOMIC DNA]</scope>
    <source>
        <strain evidence="1">Pseudo-F2</strain>
    </source>
</reference>
<evidence type="ECO:0000313" key="2">
    <source>
        <dbReference type="Proteomes" id="UP001324115"/>
    </source>
</evidence>
<comment type="caution">
    <text evidence="1">The sequence shown here is derived from an EMBL/GenBank/DDBJ whole genome shotgun (WGS) entry which is preliminary data.</text>
</comment>
<evidence type="ECO:0000313" key="1">
    <source>
        <dbReference type="EMBL" id="KAK4590376.1"/>
    </source>
</evidence>
<accession>A0AAN7FF79</accession>
<sequence>MNMLSSTWFHILWNGAPLREVVPSRGVRQGRPSISISVYPLFGTVVDQVGRAKARDYKNLRKILQNFCDSLDQLVSVTKSRLWFSSSTPWCIKKQVAGIFGIPTTDYIGTYLGMPIFTTRRTTQSYQYLVDNTQMGIEGWQAKYLSMAGQATLIKASMTSIPSYAIQTMLLPQKFSHQIDKMSCNFLWGIQINIGAVTLLNGRLSLYPKRLVGWQSHPPGIETMRFS</sequence>
<gene>
    <name evidence="1" type="ORF">RGQ29_020793</name>
</gene>
<dbReference type="AlphaFoldDB" id="A0AAN7FF79"/>
<evidence type="ECO:0008006" key="3">
    <source>
        <dbReference type="Google" id="ProtNLM"/>
    </source>
</evidence>
<name>A0AAN7FF79_QUERU</name>
<proteinExistence type="predicted"/>
<dbReference type="PANTHER" id="PTHR33116:SF70">
    <property type="entry name" value="NON-LTR RETROELEMENT REVERSE TRANSCRIPTASE-LIKE PROTEIN"/>
    <property type="match status" value="1"/>
</dbReference>
<dbReference type="EMBL" id="JAXUIC010000005">
    <property type="protein sequence ID" value="KAK4590376.1"/>
    <property type="molecule type" value="Genomic_DNA"/>
</dbReference>
<dbReference type="PANTHER" id="PTHR33116">
    <property type="entry name" value="REVERSE TRANSCRIPTASE ZINC-BINDING DOMAIN-CONTAINING PROTEIN-RELATED-RELATED"/>
    <property type="match status" value="1"/>
</dbReference>
<organism evidence="1 2">
    <name type="scientific">Quercus rubra</name>
    <name type="common">Northern red oak</name>
    <name type="synonym">Quercus borealis</name>
    <dbReference type="NCBI Taxonomy" id="3512"/>
    <lineage>
        <taxon>Eukaryota</taxon>
        <taxon>Viridiplantae</taxon>
        <taxon>Streptophyta</taxon>
        <taxon>Embryophyta</taxon>
        <taxon>Tracheophyta</taxon>
        <taxon>Spermatophyta</taxon>
        <taxon>Magnoliopsida</taxon>
        <taxon>eudicotyledons</taxon>
        <taxon>Gunneridae</taxon>
        <taxon>Pentapetalae</taxon>
        <taxon>rosids</taxon>
        <taxon>fabids</taxon>
        <taxon>Fagales</taxon>
        <taxon>Fagaceae</taxon>
        <taxon>Quercus</taxon>
    </lineage>
</organism>
<protein>
    <recommendedName>
        <fullName evidence="3">Reverse transcriptase</fullName>
    </recommendedName>
</protein>
<keyword evidence="2" id="KW-1185">Reference proteome</keyword>